<feature type="transmembrane region" description="Helical" evidence="5">
    <location>
        <begin position="175"/>
        <end position="194"/>
    </location>
</feature>
<gene>
    <name evidence="6" type="ORF">ACTIVE_0297</name>
</gene>
<dbReference type="PANTHER" id="PTHR43847">
    <property type="entry name" value="BLL3993 PROTEIN"/>
    <property type="match status" value="1"/>
</dbReference>
<dbReference type="InterPro" id="IPR052527">
    <property type="entry name" value="Metal_cation-efflux_comp"/>
</dbReference>
<proteinExistence type="predicted"/>
<keyword evidence="2 5" id="KW-0812">Transmembrane</keyword>
<protein>
    <recommendedName>
        <fullName evidence="8">Isoprenylcysteine carboxyl methyltransferase</fullName>
    </recommendedName>
</protein>
<dbReference type="GO" id="GO:0016020">
    <property type="term" value="C:membrane"/>
    <property type="evidence" value="ECO:0007669"/>
    <property type="project" value="UniProtKB-SubCell"/>
</dbReference>
<evidence type="ECO:0000313" key="7">
    <source>
        <dbReference type="Proteomes" id="UP000501240"/>
    </source>
</evidence>
<evidence type="ECO:0000256" key="4">
    <source>
        <dbReference type="ARBA" id="ARBA00023136"/>
    </source>
</evidence>
<organism evidence="6 7">
    <name type="scientific">Actinomadura verrucosospora</name>
    <dbReference type="NCBI Taxonomy" id="46165"/>
    <lineage>
        <taxon>Bacteria</taxon>
        <taxon>Bacillati</taxon>
        <taxon>Actinomycetota</taxon>
        <taxon>Actinomycetes</taxon>
        <taxon>Streptosporangiales</taxon>
        <taxon>Thermomonosporaceae</taxon>
        <taxon>Actinomadura</taxon>
    </lineage>
</organism>
<evidence type="ECO:0000256" key="1">
    <source>
        <dbReference type="ARBA" id="ARBA00004141"/>
    </source>
</evidence>
<keyword evidence="4 5" id="KW-0472">Membrane</keyword>
<dbReference type="Proteomes" id="UP000501240">
    <property type="component" value="Chromosome"/>
</dbReference>
<dbReference type="AlphaFoldDB" id="A0A7D3ZI46"/>
<dbReference type="PANTHER" id="PTHR43847:SF1">
    <property type="entry name" value="BLL3993 PROTEIN"/>
    <property type="match status" value="1"/>
</dbReference>
<keyword evidence="7" id="KW-1185">Reference proteome</keyword>
<evidence type="ECO:0000256" key="2">
    <source>
        <dbReference type="ARBA" id="ARBA00022692"/>
    </source>
</evidence>
<feature type="transmembrane region" description="Helical" evidence="5">
    <location>
        <begin position="110"/>
        <end position="128"/>
    </location>
</feature>
<dbReference type="EMBL" id="CP053892">
    <property type="protein sequence ID" value="QKG18663.1"/>
    <property type="molecule type" value="Genomic_DNA"/>
</dbReference>
<dbReference type="GO" id="GO:0004671">
    <property type="term" value="F:protein C-terminal S-isoprenylcysteine carboxyl O-methyltransferase activity"/>
    <property type="evidence" value="ECO:0007669"/>
    <property type="project" value="InterPro"/>
</dbReference>
<reference evidence="6 7" key="1">
    <citation type="submission" date="2020-05" db="EMBL/GenBank/DDBJ databases">
        <title>Actinomadura verrucosospora NRRL-B18236 (PFL_A860) Genome sequencing and assembly.</title>
        <authorList>
            <person name="Samborskyy M."/>
        </authorList>
    </citation>
    <scope>NUCLEOTIDE SEQUENCE [LARGE SCALE GENOMIC DNA]</scope>
    <source>
        <strain evidence="6 7">NRRL:B18236</strain>
    </source>
</reference>
<dbReference type="Gene3D" id="1.20.120.1630">
    <property type="match status" value="1"/>
</dbReference>
<sequence length="239" mass="25076">MADRRWGHERHRRKAERLLGLLARRAAPPAALALARPAYRRPEVLLPLAVLSAWTVAEVLAEDDEANATAAGGADDAGTRYALVGAHMLAWWVPFLVAPRGNRPGRQARLVAGAAMVAAGGGLRVAAIRTLGGRFTGHVRVLPEQQVCASGPYAWVRHPSYVGLLGINAGPAVSAGSPAAAAAMLVATALGNVLRVRVEERLLHERLGAPYARYAAATPRFVPLPGRAARARQAAGVAA</sequence>
<evidence type="ECO:0000256" key="5">
    <source>
        <dbReference type="SAM" id="Phobius"/>
    </source>
</evidence>
<comment type="subcellular location">
    <subcellularLocation>
        <location evidence="1">Membrane</location>
        <topology evidence="1">Multi-pass membrane protein</topology>
    </subcellularLocation>
</comment>
<name>A0A7D3ZI46_ACTVE</name>
<evidence type="ECO:0008006" key="8">
    <source>
        <dbReference type="Google" id="ProtNLM"/>
    </source>
</evidence>
<accession>A0A7D3ZI46</accession>
<evidence type="ECO:0000256" key="3">
    <source>
        <dbReference type="ARBA" id="ARBA00022989"/>
    </source>
</evidence>
<dbReference type="RefSeq" id="WP_173092048.1">
    <property type="nucleotide sequence ID" value="NZ_CP053892.1"/>
</dbReference>
<keyword evidence="3 5" id="KW-1133">Transmembrane helix</keyword>
<dbReference type="InterPro" id="IPR007269">
    <property type="entry name" value="ICMT_MeTrfase"/>
</dbReference>
<evidence type="ECO:0000313" key="6">
    <source>
        <dbReference type="EMBL" id="QKG18663.1"/>
    </source>
</evidence>
<dbReference type="Pfam" id="PF04140">
    <property type="entry name" value="ICMT"/>
    <property type="match status" value="1"/>
</dbReference>